<reference evidence="2 3" key="1">
    <citation type="submission" date="2022-10" db="EMBL/GenBank/DDBJ databases">
        <authorList>
            <person name="Xie J."/>
            <person name="Shen N."/>
        </authorList>
    </citation>
    <scope>NUCLEOTIDE SEQUENCE [LARGE SCALE GENOMIC DNA]</scope>
    <source>
        <strain evidence="2 3">DSM 41681</strain>
    </source>
</reference>
<keyword evidence="3" id="KW-1185">Reference proteome</keyword>
<comment type="caution">
    <text evidence="2">The sequence shown here is derived from an EMBL/GenBank/DDBJ whole genome shotgun (WGS) entry which is preliminary data.</text>
</comment>
<proteinExistence type="predicted"/>
<evidence type="ECO:0000256" key="1">
    <source>
        <dbReference type="SAM" id="MobiDB-lite"/>
    </source>
</evidence>
<dbReference type="EMBL" id="JAOZYB010000310">
    <property type="protein sequence ID" value="MEB3964322.1"/>
    <property type="molecule type" value="Genomic_DNA"/>
</dbReference>
<dbReference type="Proteomes" id="UP001352223">
    <property type="component" value="Unassembled WGS sequence"/>
</dbReference>
<accession>A0ABU6CJN6</accession>
<gene>
    <name evidence="2" type="ORF">OKJ48_29420</name>
</gene>
<dbReference type="RefSeq" id="WP_324772046.1">
    <property type="nucleotide sequence ID" value="NZ_JAOZYB010000310.1"/>
</dbReference>
<evidence type="ECO:0000313" key="3">
    <source>
        <dbReference type="Proteomes" id="UP001352223"/>
    </source>
</evidence>
<organism evidence="2 3">
    <name type="scientific">Streptomyces kunmingensis</name>
    <dbReference type="NCBI Taxonomy" id="68225"/>
    <lineage>
        <taxon>Bacteria</taxon>
        <taxon>Bacillati</taxon>
        <taxon>Actinomycetota</taxon>
        <taxon>Actinomycetes</taxon>
        <taxon>Kitasatosporales</taxon>
        <taxon>Streptomycetaceae</taxon>
        <taxon>Streptomyces</taxon>
    </lineage>
</organism>
<protein>
    <submittedName>
        <fullName evidence="2">Uncharacterized protein</fullName>
    </submittedName>
</protein>
<sequence>LADPVLEYWPFERAQTLLDLAEWLRSLGTAERRPRARPRSGQAERDRARDPEVPSPALAAHGASALPPG</sequence>
<feature type="region of interest" description="Disordered" evidence="1">
    <location>
        <begin position="29"/>
        <end position="69"/>
    </location>
</feature>
<name>A0ABU6CJN6_9ACTN</name>
<feature type="non-terminal residue" evidence="2">
    <location>
        <position position="1"/>
    </location>
</feature>
<feature type="compositionally biased region" description="Basic and acidic residues" evidence="1">
    <location>
        <begin position="42"/>
        <end position="52"/>
    </location>
</feature>
<evidence type="ECO:0000313" key="2">
    <source>
        <dbReference type="EMBL" id="MEB3964322.1"/>
    </source>
</evidence>